<dbReference type="AlphaFoldDB" id="A0A382HK41"/>
<dbReference type="EMBL" id="UINC01061449">
    <property type="protein sequence ID" value="SVB87033.1"/>
    <property type="molecule type" value="Genomic_DNA"/>
</dbReference>
<sequence>MLIFDDHNSLWLNYHVTKHIIINYKKEGFEKVLGIVTSELDDIRHKQTKDFNCGIKHELTLNETCKKCDFTKECFTLIKKLGHSYVNTIKDAITKDSEDPIHAHFERKRTPNSLKMLENILFIDKYGCSIICRKEKKNYKVFSCYRRTGFSNLSEIGLSFKKMFSDFELSRISNIKYWNSR</sequence>
<proteinExistence type="predicted"/>
<feature type="non-terminal residue" evidence="1">
    <location>
        <position position="181"/>
    </location>
</feature>
<evidence type="ECO:0000313" key="1">
    <source>
        <dbReference type="EMBL" id="SVB87033.1"/>
    </source>
</evidence>
<reference evidence="1" key="1">
    <citation type="submission" date="2018-05" db="EMBL/GenBank/DDBJ databases">
        <authorList>
            <person name="Lanie J.A."/>
            <person name="Ng W.-L."/>
            <person name="Kazmierczak K.M."/>
            <person name="Andrzejewski T.M."/>
            <person name="Davidsen T.M."/>
            <person name="Wayne K.J."/>
            <person name="Tettelin H."/>
            <person name="Glass J.I."/>
            <person name="Rusch D."/>
            <person name="Podicherti R."/>
            <person name="Tsui H.-C.T."/>
            <person name="Winkler M.E."/>
        </authorList>
    </citation>
    <scope>NUCLEOTIDE SEQUENCE</scope>
</reference>
<organism evidence="1">
    <name type="scientific">marine metagenome</name>
    <dbReference type="NCBI Taxonomy" id="408172"/>
    <lineage>
        <taxon>unclassified sequences</taxon>
        <taxon>metagenomes</taxon>
        <taxon>ecological metagenomes</taxon>
    </lineage>
</organism>
<accession>A0A382HK41</accession>
<name>A0A382HK41_9ZZZZ</name>
<gene>
    <name evidence="1" type="ORF">METZ01_LOCUS239887</name>
</gene>
<protein>
    <submittedName>
        <fullName evidence="1">Uncharacterized protein</fullName>
    </submittedName>
</protein>